<evidence type="ECO:0000256" key="10">
    <source>
        <dbReference type="ARBA" id="ARBA00023136"/>
    </source>
</evidence>
<evidence type="ECO:0000256" key="6">
    <source>
        <dbReference type="ARBA" id="ARBA00022882"/>
    </source>
</evidence>
<evidence type="ECO:0000256" key="11">
    <source>
        <dbReference type="ARBA" id="ARBA00023303"/>
    </source>
</evidence>
<feature type="domain" description="Ion transport" evidence="13">
    <location>
        <begin position="193"/>
        <end position="385"/>
    </location>
</feature>
<dbReference type="OrthoDB" id="9988604at2759"/>
<evidence type="ECO:0000313" key="18">
    <source>
        <dbReference type="Proteomes" id="UP000663852"/>
    </source>
</evidence>
<feature type="domain" description="Potassium channel tetramerisation-type BTB" evidence="14">
    <location>
        <begin position="13"/>
        <end position="102"/>
    </location>
</feature>
<keyword evidence="17" id="KW-1185">Reference proteome</keyword>
<dbReference type="Pfam" id="PF02214">
    <property type="entry name" value="BTB_2"/>
    <property type="match status" value="1"/>
</dbReference>
<keyword evidence="6" id="KW-0851">Voltage-gated channel</keyword>
<dbReference type="InterPro" id="IPR011333">
    <property type="entry name" value="SKP1/BTB/POZ_sf"/>
</dbReference>
<dbReference type="InterPro" id="IPR005821">
    <property type="entry name" value="Ion_trans_dom"/>
</dbReference>
<gene>
    <name evidence="16" type="ORF">EDS130_LOCUS33831</name>
    <name evidence="15" type="ORF">XAT740_LOCUS16783</name>
</gene>
<evidence type="ECO:0000256" key="4">
    <source>
        <dbReference type="ARBA" id="ARBA00022692"/>
    </source>
</evidence>
<dbReference type="InterPro" id="IPR028325">
    <property type="entry name" value="VG_K_chnl"/>
</dbReference>
<evidence type="ECO:0000256" key="1">
    <source>
        <dbReference type="ARBA" id="ARBA00004141"/>
    </source>
</evidence>
<dbReference type="GO" id="GO:0001508">
    <property type="term" value="P:action potential"/>
    <property type="evidence" value="ECO:0007669"/>
    <property type="project" value="TreeGrafter"/>
</dbReference>
<evidence type="ECO:0000256" key="2">
    <source>
        <dbReference type="ARBA" id="ARBA00022448"/>
    </source>
</evidence>
<evidence type="ECO:0000313" key="17">
    <source>
        <dbReference type="Proteomes" id="UP000663828"/>
    </source>
</evidence>
<evidence type="ECO:0000259" key="14">
    <source>
        <dbReference type="Pfam" id="PF02214"/>
    </source>
</evidence>
<dbReference type="EMBL" id="CAJNOR010001078">
    <property type="protein sequence ID" value="CAF1070491.1"/>
    <property type="molecule type" value="Genomic_DNA"/>
</dbReference>
<reference evidence="16" key="1">
    <citation type="submission" date="2021-02" db="EMBL/GenBank/DDBJ databases">
        <authorList>
            <person name="Nowell W R."/>
        </authorList>
    </citation>
    <scope>NUCLEOTIDE SEQUENCE</scope>
</reference>
<keyword evidence="7" id="KW-0630">Potassium</keyword>
<dbReference type="PANTHER" id="PTHR11537">
    <property type="entry name" value="VOLTAGE-GATED POTASSIUM CHANNEL"/>
    <property type="match status" value="1"/>
</dbReference>
<keyword evidence="3" id="KW-0633">Potassium transport</keyword>
<evidence type="ECO:0000256" key="8">
    <source>
        <dbReference type="ARBA" id="ARBA00022989"/>
    </source>
</evidence>
<dbReference type="AlphaFoldDB" id="A0A815HYE5"/>
<feature type="transmembrane region" description="Helical" evidence="12">
    <location>
        <begin position="297"/>
        <end position="318"/>
    </location>
</feature>
<evidence type="ECO:0000256" key="5">
    <source>
        <dbReference type="ARBA" id="ARBA00022826"/>
    </source>
</evidence>
<dbReference type="Proteomes" id="UP000663828">
    <property type="component" value="Unassembled WGS sequence"/>
</dbReference>
<evidence type="ECO:0000256" key="12">
    <source>
        <dbReference type="SAM" id="Phobius"/>
    </source>
</evidence>
<protein>
    <submittedName>
        <fullName evidence="16">Uncharacterized protein</fullName>
    </submittedName>
</protein>
<dbReference type="EMBL" id="CAJNOJ010000275">
    <property type="protein sequence ID" value="CAF1361243.1"/>
    <property type="molecule type" value="Genomic_DNA"/>
</dbReference>
<keyword evidence="8 12" id="KW-1133">Transmembrane helix</keyword>
<evidence type="ECO:0000256" key="9">
    <source>
        <dbReference type="ARBA" id="ARBA00023065"/>
    </source>
</evidence>
<keyword evidence="5" id="KW-0631">Potassium channel</keyword>
<accession>A0A815HYE5</accession>
<keyword evidence="10 12" id="KW-0472">Membrane</keyword>
<dbReference type="GO" id="GO:0051260">
    <property type="term" value="P:protein homooligomerization"/>
    <property type="evidence" value="ECO:0007669"/>
    <property type="project" value="InterPro"/>
</dbReference>
<dbReference type="SUPFAM" id="SSF81324">
    <property type="entry name" value="Voltage-gated potassium channels"/>
    <property type="match status" value="1"/>
</dbReference>
<name>A0A815HYE5_ADIRI</name>
<evidence type="ECO:0000313" key="16">
    <source>
        <dbReference type="EMBL" id="CAF1361243.1"/>
    </source>
</evidence>
<comment type="subcellular location">
    <subcellularLocation>
        <location evidence="1">Membrane</location>
        <topology evidence="1">Multi-pass membrane protein</topology>
    </subcellularLocation>
</comment>
<dbReference type="GO" id="GO:0008076">
    <property type="term" value="C:voltage-gated potassium channel complex"/>
    <property type="evidence" value="ECO:0007669"/>
    <property type="project" value="InterPro"/>
</dbReference>
<dbReference type="Gene3D" id="3.30.710.10">
    <property type="entry name" value="Potassium Channel Kv1.1, Chain A"/>
    <property type="match status" value="1"/>
</dbReference>
<dbReference type="SUPFAM" id="SSF54695">
    <property type="entry name" value="POZ domain"/>
    <property type="match status" value="1"/>
</dbReference>
<keyword evidence="4 12" id="KW-0812">Transmembrane</keyword>
<evidence type="ECO:0000256" key="7">
    <source>
        <dbReference type="ARBA" id="ARBA00022958"/>
    </source>
</evidence>
<keyword evidence="9" id="KW-0406">Ion transport</keyword>
<dbReference type="Pfam" id="PF00520">
    <property type="entry name" value="Ion_trans"/>
    <property type="match status" value="1"/>
</dbReference>
<dbReference type="InterPro" id="IPR003131">
    <property type="entry name" value="T1-type_BTB"/>
</dbReference>
<dbReference type="PRINTS" id="PR00169">
    <property type="entry name" value="KCHANNEL"/>
</dbReference>
<feature type="transmembrane region" description="Helical" evidence="12">
    <location>
        <begin position="330"/>
        <end position="347"/>
    </location>
</feature>
<dbReference type="Gene3D" id="1.20.120.350">
    <property type="entry name" value="Voltage-gated potassium channels. Chain C"/>
    <property type="match status" value="1"/>
</dbReference>
<dbReference type="Proteomes" id="UP000663852">
    <property type="component" value="Unassembled WGS sequence"/>
</dbReference>
<sequence>MTTFFESEDDRLVLNISGAHYEINVSDVSNFPDTVLGDPLKRIRYLVPGKTDYFFPRHASSFESILYYYINDGVLIKSETIPAMIFYEEVRFFQLNDKLVERFYNDYLSSHEQKPMKADSRWKKIFSHASNIMKTFSAVFNALAIYSLCLETMSVYRSVHHTMWMVTHPSKPSTCSDVNTRPYQFIPSFDSENATLEMICIAWFYFELFTRTLITPSLFQLIFDPNFALDILCILPTILSQIFYRIYERNGNLTKINETQLFDYLTCLKLFRLFRLTRHVQCLITLLKVLYINLKDVLMLTILIIFGVFYFGLTQFVLEQMYEENEMKNIGEALWHGFTVIITIGYSDLAEHQFLSYIFAIVGVWYGSISMAIILPNVTQSFNVFHNIKRRRFMIKYKTN</sequence>
<evidence type="ECO:0000256" key="3">
    <source>
        <dbReference type="ARBA" id="ARBA00022538"/>
    </source>
</evidence>
<dbReference type="GO" id="GO:0005251">
    <property type="term" value="F:delayed rectifier potassium channel activity"/>
    <property type="evidence" value="ECO:0007669"/>
    <property type="project" value="TreeGrafter"/>
</dbReference>
<dbReference type="PANTHER" id="PTHR11537:SF113">
    <property type="entry name" value="POTASSIUM VOLTAGE-GATED CHANNEL PROTEIN SHAKER"/>
    <property type="match status" value="1"/>
</dbReference>
<evidence type="ECO:0000313" key="15">
    <source>
        <dbReference type="EMBL" id="CAF1070491.1"/>
    </source>
</evidence>
<comment type="caution">
    <text evidence="16">The sequence shown here is derived from an EMBL/GenBank/DDBJ whole genome shotgun (WGS) entry which is preliminary data.</text>
</comment>
<keyword evidence="11" id="KW-0407">Ion channel</keyword>
<organism evidence="16 18">
    <name type="scientific">Adineta ricciae</name>
    <name type="common">Rotifer</name>
    <dbReference type="NCBI Taxonomy" id="249248"/>
    <lineage>
        <taxon>Eukaryota</taxon>
        <taxon>Metazoa</taxon>
        <taxon>Spiralia</taxon>
        <taxon>Gnathifera</taxon>
        <taxon>Rotifera</taxon>
        <taxon>Eurotatoria</taxon>
        <taxon>Bdelloidea</taxon>
        <taxon>Adinetida</taxon>
        <taxon>Adinetidae</taxon>
        <taxon>Adineta</taxon>
    </lineage>
</organism>
<dbReference type="InterPro" id="IPR027359">
    <property type="entry name" value="Volt_channel_dom_sf"/>
</dbReference>
<keyword evidence="2" id="KW-0813">Transport</keyword>
<evidence type="ECO:0000259" key="13">
    <source>
        <dbReference type="Pfam" id="PF00520"/>
    </source>
</evidence>
<feature type="transmembrane region" description="Helical" evidence="12">
    <location>
        <begin position="354"/>
        <end position="375"/>
    </location>
</feature>
<proteinExistence type="predicted"/>
<dbReference type="Gene3D" id="1.10.287.70">
    <property type="match status" value="1"/>
</dbReference>